<dbReference type="Proteomes" id="UP001205035">
    <property type="component" value="Unassembled WGS sequence"/>
</dbReference>
<protein>
    <submittedName>
        <fullName evidence="1">Uncharacterized protein</fullName>
    </submittedName>
</protein>
<organism evidence="1 2">
    <name type="scientific">Alistipes onderdonkii</name>
    <dbReference type="NCBI Taxonomy" id="328813"/>
    <lineage>
        <taxon>Bacteria</taxon>
        <taxon>Pseudomonadati</taxon>
        <taxon>Bacteroidota</taxon>
        <taxon>Bacteroidia</taxon>
        <taxon>Bacteroidales</taxon>
        <taxon>Rikenellaceae</taxon>
        <taxon>Alistipes</taxon>
    </lineage>
</organism>
<dbReference type="EMBL" id="JANGBQ010000006">
    <property type="protein sequence ID" value="MCQ5082324.1"/>
    <property type="molecule type" value="Genomic_DNA"/>
</dbReference>
<proteinExistence type="predicted"/>
<name>A0AAJ1FFN4_9BACT</name>
<evidence type="ECO:0000313" key="2">
    <source>
        <dbReference type="Proteomes" id="UP001205035"/>
    </source>
</evidence>
<dbReference type="AlphaFoldDB" id="A0AAJ1FFN4"/>
<comment type="caution">
    <text evidence="1">The sequence shown here is derived from an EMBL/GenBank/DDBJ whole genome shotgun (WGS) entry which is preliminary data.</text>
</comment>
<evidence type="ECO:0000313" key="1">
    <source>
        <dbReference type="EMBL" id="MCQ5082324.1"/>
    </source>
</evidence>
<feature type="non-terminal residue" evidence="1">
    <location>
        <position position="1"/>
    </location>
</feature>
<dbReference type="RefSeq" id="WP_256166204.1">
    <property type="nucleotide sequence ID" value="NZ_JANGBQ010000006.1"/>
</dbReference>
<gene>
    <name evidence="1" type="ORF">NE651_05405</name>
</gene>
<sequence length="94" mass="10704">TVLHKTPQKLCPTFGVQFKKAFPFINMWEIIVRAGLKYISRAVGVLDDLEFVYGLRRSREIVAFARKPVDASLDVDGLDMQRVVLVGVQRIGLW</sequence>
<accession>A0AAJ1FFN4</accession>
<reference evidence="1" key="1">
    <citation type="submission" date="2022-06" db="EMBL/GenBank/DDBJ databases">
        <title>Isolation of gut microbiota from human fecal samples.</title>
        <authorList>
            <person name="Pamer E.G."/>
            <person name="Barat B."/>
            <person name="Waligurski E."/>
            <person name="Medina S."/>
            <person name="Paddock L."/>
            <person name="Mostad J."/>
        </authorList>
    </citation>
    <scope>NUCLEOTIDE SEQUENCE</scope>
    <source>
        <strain evidence="1">DFI.6.22</strain>
    </source>
</reference>